<protein>
    <recommendedName>
        <fullName evidence="11">tRNA dimethylallyltransferase 2</fullName>
    </recommendedName>
</protein>
<dbReference type="GO" id="GO:0005739">
    <property type="term" value="C:mitochondrion"/>
    <property type="evidence" value="ECO:0007669"/>
    <property type="project" value="TreeGrafter"/>
</dbReference>
<dbReference type="EMBL" id="JAATIQ010000072">
    <property type="protein sequence ID" value="KAF4388670.1"/>
    <property type="molecule type" value="Genomic_DNA"/>
</dbReference>
<sequence>MAEEEHLRKINLSIHGAQPTKAVTKEKPKVVVIMGPTGSGKSKLAIDLGSQFPVEVINADSMQVYKGLDVLTNKVPLHEQKGVPHHLLGTVNPNVEFTAKEFRDCAVPLIDDILSRNCLPVIVGGTHYYIQALISPFLLDETTEDMDDNCLYTSLGDGDIQSLSKLDCEGITDSYDHLKSIDPVAANRIHPNNHRKISQYLSLHARFGILPSELLQGKAAENWGRVDNFRYNCCFICMDASLPVLDQYVDQRVDCMVDAGLLDEVYDIFNLNADYTRGLLQAIGVREFETFLRENVVEARFDNESYSTDISVSLKSVDTGDKILKENMRAILNSCDDDSKPSIILKEAIDKVKLNTRRLIRRQRRMIVRLQKLFGWDIHVLDATDSILSKSDDTWANQVVEPAVKIVRSFLSQEGSSVPGEEGPNGVGTRILERELWTQYVCKACGDKVLRGAHEWEQHIQGRSHRKRKSKLRKSQVDFVAEKQHQASQIGDEFSVSDSDYFLIRE</sequence>
<dbReference type="PANTHER" id="PTHR11088">
    <property type="entry name" value="TRNA DIMETHYLALLYLTRANSFERASE"/>
    <property type="match status" value="1"/>
</dbReference>
<evidence type="ECO:0000313" key="10">
    <source>
        <dbReference type="Proteomes" id="UP000583929"/>
    </source>
</evidence>
<evidence type="ECO:0000313" key="8">
    <source>
        <dbReference type="EMBL" id="KAF4388670.1"/>
    </source>
</evidence>
<dbReference type="InterPro" id="IPR018022">
    <property type="entry name" value="IPT"/>
</dbReference>
<dbReference type="Proteomes" id="UP000525078">
    <property type="component" value="Unassembled WGS sequence"/>
</dbReference>
<dbReference type="PANTHER" id="PTHR11088:SF82">
    <property type="entry name" value="TRNA DIMETHYLALLYLTRANSFERASE 2"/>
    <property type="match status" value="1"/>
</dbReference>
<dbReference type="GO" id="GO:0006400">
    <property type="term" value="P:tRNA modification"/>
    <property type="evidence" value="ECO:0007669"/>
    <property type="project" value="TreeGrafter"/>
</dbReference>
<dbReference type="Pfam" id="PF01715">
    <property type="entry name" value="IPPT"/>
    <property type="match status" value="1"/>
</dbReference>
<comment type="caution">
    <text evidence="8">The sequence shown here is derived from an EMBL/GenBank/DDBJ whole genome shotgun (WGS) entry which is preliminary data.</text>
</comment>
<accession>A0A7J6H1Z7</accession>
<evidence type="ECO:0000313" key="9">
    <source>
        <dbReference type="Proteomes" id="UP000525078"/>
    </source>
</evidence>
<keyword evidence="10" id="KW-1185">Reference proteome</keyword>
<keyword evidence="5 6" id="KW-0067">ATP-binding</keyword>
<dbReference type="GO" id="GO:0052381">
    <property type="term" value="F:tRNA dimethylallyltransferase activity"/>
    <property type="evidence" value="ECO:0007669"/>
    <property type="project" value="InterPro"/>
</dbReference>
<dbReference type="Gene3D" id="1.10.20.140">
    <property type="match status" value="1"/>
</dbReference>
<evidence type="ECO:0000256" key="4">
    <source>
        <dbReference type="ARBA" id="ARBA00022741"/>
    </source>
</evidence>
<gene>
    <name evidence="7" type="ORF">F8388_023731</name>
    <name evidence="8" type="ORF">G4B88_018947</name>
</gene>
<proteinExistence type="inferred from homology"/>
<dbReference type="AlphaFoldDB" id="A0A7J6H1Z7"/>
<evidence type="ECO:0000256" key="2">
    <source>
        <dbReference type="ARBA" id="ARBA00022679"/>
    </source>
</evidence>
<name>A0A7J6H1Z7_CANSA</name>
<keyword evidence="2 6" id="KW-0808">Transferase</keyword>
<dbReference type="GO" id="GO:0009691">
    <property type="term" value="P:cytokinin biosynthetic process"/>
    <property type="evidence" value="ECO:0007669"/>
    <property type="project" value="UniProtKB-KW"/>
</dbReference>
<organism evidence="8 10">
    <name type="scientific">Cannabis sativa</name>
    <name type="common">Hemp</name>
    <name type="synonym">Marijuana</name>
    <dbReference type="NCBI Taxonomy" id="3483"/>
    <lineage>
        <taxon>Eukaryota</taxon>
        <taxon>Viridiplantae</taxon>
        <taxon>Streptophyta</taxon>
        <taxon>Embryophyta</taxon>
        <taxon>Tracheophyta</taxon>
        <taxon>Spermatophyta</taxon>
        <taxon>Magnoliopsida</taxon>
        <taxon>eudicotyledons</taxon>
        <taxon>Gunneridae</taxon>
        <taxon>Pentapetalae</taxon>
        <taxon>rosids</taxon>
        <taxon>fabids</taxon>
        <taxon>Rosales</taxon>
        <taxon>Cannabaceae</taxon>
        <taxon>Cannabis</taxon>
    </lineage>
</organism>
<evidence type="ECO:0000256" key="1">
    <source>
        <dbReference type="ARBA" id="ARBA00005842"/>
    </source>
</evidence>
<dbReference type="EMBL" id="JAATIP010000068">
    <property type="protein sequence ID" value="KAF4379714.1"/>
    <property type="molecule type" value="Genomic_DNA"/>
</dbReference>
<dbReference type="SUPFAM" id="SSF52540">
    <property type="entry name" value="P-loop containing nucleoside triphosphate hydrolases"/>
    <property type="match status" value="1"/>
</dbReference>
<evidence type="ECO:0000256" key="6">
    <source>
        <dbReference type="RuleBase" id="RU003785"/>
    </source>
</evidence>
<keyword evidence="4 6" id="KW-0547">Nucleotide-binding</keyword>
<dbReference type="InterPro" id="IPR027417">
    <property type="entry name" value="P-loop_NTPase"/>
</dbReference>
<dbReference type="NCBIfam" id="TIGR00174">
    <property type="entry name" value="miaA"/>
    <property type="match status" value="1"/>
</dbReference>
<evidence type="ECO:0000256" key="3">
    <source>
        <dbReference type="ARBA" id="ARBA00022712"/>
    </source>
</evidence>
<dbReference type="HAMAP" id="MF_00185">
    <property type="entry name" value="IPP_trans"/>
    <property type="match status" value="1"/>
</dbReference>
<dbReference type="InterPro" id="IPR039657">
    <property type="entry name" value="Dimethylallyltransferase"/>
</dbReference>
<dbReference type="Gene3D" id="3.30.160.60">
    <property type="entry name" value="Classic Zinc Finger"/>
    <property type="match status" value="1"/>
</dbReference>
<evidence type="ECO:0000256" key="5">
    <source>
        <dbReference type="ARBA" id="ARBA00022840"/>
    </source>
</evidence>
<dbReference type="Proteomes" id="UP000583929">
    <property type="component" value="Unassembled WGS sequence"/>
</dbReference>
<dbReference type="FunFam" id="3.30.160.60:FF:002405">
    <property type="entry name" value="tRNA dimethylallyltransferase"/>
    <property type="match status" value="1"/>
</dbReference>
<reference evidence="9 10" key="1">
    <citation type="journal article" date="2020" name="bioRxiv">
        <title>Sequence and annotation of 42 cannabis genomes reveals extensive copy number variation in cannabinoid synthesis and pathogen resistance genes.</title>
        <authorList>
            <person name="Mckernan K.J."/>
            <person name="Helbert Y."/>
            <person name="Kane L.T."/>
            <person name="Ebling H."/>
            <person name="Zhang L."/>
            <person name="Liu B."/>
            <person name="Eaton Z."/>
            <person name="Mclaughlin S."/>
            <person name="Kingan S."/>
            <person name="Baybayan P."/>
            <person name="Concepcion G."/>
            <person name="Jordan M."/>
            <person name="Riva A."/>
            <person name="Barbazuk W."/>
            <person name="Harkins T."/>
        </authorList>
    </citation>
    <scope>NUCLEOTIDE SEQUENCE [LARGE SCALE GENOMIC DNA]</scope>
    <source>
        <strain evidence="9 10">cv. Jamaican Lion 4</strain>
        <strain evidence="8">Father</strain>
        <strain evidence="7">Mother</strain>
        <tissue evidence="8">Leaf</tissue>
    </source>
</reference>
<keyword evidence="3" id="KW-0203">Cytokinin biosynthesis</keyword>
<dbReference type="Gene3D" id="3.40.50.300">
    <property type="entry name" value="P-loop containing nucleotide triphosphate hydrolases"/>
    <property type="match status" value="1"/>
</dbReference>
<evidence type="ECO:0008006" key="11">
    <source>
        <dbReference type="Google" id="ProtNLM"/>
    </source>
</evidence>
<evidence type="ECO:0000313" key="7">
    <source>
        <dbReference type="EMBL" id="KAF4379714.1"/>
    </source>
</evidence>
<comment type="similarity">
    <text evidence="1 6">Belongs to the IPP transferase family.</text>
</comment>
<dbReference type="GO" id="GO:0005524">
    <property type="term" value="F:ATP binding"/>
    <property type="evidence" value="ECO:0007669"/>
    <property type="project" value="UniProtKB-KW"/>
</dbReference>